<dbReference type="Proteomes" id="UP000194903">
    <property type="component" value="Unassembled WGS sequence"/>
</dbReference>
<dbReference type="PANTHER" id="PTHR32332:SF18">
    <property type="entry name" value="2-NITROPROPANE DIOXYGENASE"/>
    <property type="match status" value="1"/>
</dbReference>
<dbReference type="RefSeq" id="WP_087017345.1">
    <property type="nucleotide sequence ID" value="NZ_CP178353.1"/>
</dbReference>
<sequence length="353" mass="37477">MKLPELNIGGLSARHPVIQGGMGIGISLSGLASAVANAGGIGIISGVQIGFRDPEFRKNPVAANLRAIGSELRRARELAPDGIIGMNFMSIDAHYDEYVTEAVKNGVDLIISGAGLPLSLPGLVEGSKTRIAPIVSSARACRLILTKWLKKFNRFPDAIVVEGPLAGGHLGFHLDDLLAGTNQTLEQALSDVVAYVRGFCEKHGVAIPVIAAGGIRSHDDVCRMFDLGASGVQVGTLFAATEECDASDRFKQTYIDARPEDVRIIKSPTGFAARAVNTDFVQRAYDRGGIPVEHCFRCMPEICNAAETPFCLSQALFDAATGEKDGLVFCGGRVGEITEISTVPEVMHKLCEA</sequence>
<keyword evidence="5" id="KW-0560">Oxidoreductase</keyword>
<evidence type="ECO:0000313" key="6">
    <source>
        <dbReference type="EMBL" id="OUM21423.1"/>
    </source>
</evidence>
<dbReference type="Pfam" id="PF03060">
    <property type="entry name" value="NMO"/>
    <property type="match status" value="1"/>
</dbReference>
<comment type="function">
    <text evidence="1">Nitronate monooxygenase that uses molecular oxygen to catalyze the oxidative denitrification of alkyl nitronates. Acts on propionate 3-nitronate (P3N), the presumed physiological substrate. Probably functions in the detoxification of P3N, a metabolic poison produced by plants and fungi as a defense mechanism.</text>
</comment>
<gene>
    <name evidence="6" type="ORF">CBW42_02290</name>
</gene>
<evidence type="ECO:0000256" key="2">
    <source>
        <dbReference type="ARBA" id="ARBA00013457"/>
    </source>
</evidence>
<proteinExistence type="predicted"/>
<dbReference type="CDD" id="cd04730">
    <property type="entry name" value="NPD_like"/>
    <property type="match status" value="1"/>
</dbReference>
<dbReference type="PANTHER" id="PTHR32332">
    <property type="entry name" value="2-NITROPROPANE DIOXYGENASE"/>
    <property type="match status" value="1"/>
</dbReference>
<comment type="caution">
    <text evidence="6">The sequence shown here is derived from an EMBL/GenBank/DDBJ whole genome shotgun (WGS) entry which is preliminary data.</text>
</comment>
<dbReference type="OrthoDB" id="9778912at2"/>
<organism evidence="6 7">
    <name type="scientific">Butyricicoccus porcorum</name>
    <dbReference type="NCBI Taxonomy" id="1945634"/>
    <lineage>
        <taxon>Bacteria</taxon>
        <taxon>Bacillati</taxon>
        <taxon>Bacillota</taxon>
        <taxon>Clostridia</taxon>
        <taxon>Eubacteriales</taxon>
        <taxon>Butyricicoccaceae</taxon>
        <taxon>Butyricicoccus</taxon>
    </lineage>
</organism>
<keyword evidence="7" id="KW-1185">Reference proteome</keyword>
<dbReference type="InterPro" id="IPR013785">
    <property type="entry name" value="Aldolase_TIM"/>
</dbReference>
<evidence type="ECO:0000256" key="5">
    <source>
        <dbReference type="ARBA" id="ARBA00023002"/>
    </source>
</evidence>
<dbReference type="EMBL" id="NHOC01000002">
    <property type="protein sequence ID" value="OUM21423.1"/>
    <property type="molecule type" value="Genomic_DNA"/>
</dbReference>
<dbReference type="SUPFAM" id="SSF51412">
    <property type="entry name" value="Inosine monophosphate dehydrogenase (IMPDH)"/>
    <property type="match status" value="1"/>
</dbReference>
<keyword evidence="3" id="KW-0285">Flavoprotein</keyword>
<dbReference type="InterPro" id="IPR004136">
    <property type="entry name" value="NMO"/>
</dbReference>
<evidence type="ECO:0000256" key="1">
    <source>
        <dbReference type="ARBA" id="ARBA00003535"/>
    </source>
</evidence>
<accession>A0A252F6M1</accession>
<dbReference type="AlphaFoldDB" id="A0A252F6M1"/>
<reference evidence="6 7" key="1">
    <citation type="submission" date="2017-05" db="EMBL/GenBank/DDBJ databases">
        <title>Butyricicoccus porcorum sp. nov. a butyrate-producing bacterium from the swine intestinal tract.</title>
        <authorList>
            <person name="Trachsel J."/>
            <person name="Humphrey S."/>
            <person name="Allen H.K."/>
        </authorList>
    </citation>
    <scope>NUCLEOTIDE SEQUENCE [LARGE SCALE GENOMIC DNA]</scope>
    <source>
        <strain evidence="6">BB10</strain>
    </source>
</reference>
<evidence type="ECO:0000256" key="3">
    <source>
        <dbReference type="ARBA" id="ARBA00022630"/>
    </source>
</evidence>
<evidence type="ECO:0000313" key="7">
    <source>
        <dbReference type="Proteomes" id="UP000194903"/>
    </source>
</evidence>
<dbReference type="GO" id="GO:0018580">
    <property type="term" value="F:nitronate monooxygenase activity"/>
    <property type="evidence" value="ECO:0007669"/>
    <property type="project" value="InterPro"/>
</dbReference>
<keyword evidence="4" id="KW-0288">FMN</keyword>
<dbReference type="Gene3D" id="3.20.20.70">
    <property type="entry name" value="Aldolase class I"/>
    <property type="match status" value="1"/>
</dbReference>
<protein>
    <recommendedName>
        <fullName evidence="2">Probable nitronate monooxygenase</fullName>
    </recommendedName>
</protein>
<evidence type="ECO:0000256" key="4">
    <source>
        <dbReference type="ARBA" id="ARBA00022643"/>
    </source>
</evidence>
<name>A0A252F6M1_9FIRM</name>